<comment type="caution">
    <text evidence="2">The sequence shown here is derived from an EMBL/GenBank/DDBJ whole genome shotgun (WGS) entry which is preliminary data.</text>
</comment>
<feature type="chain" id="PRO_5046112762" description="DUF4124 domain-containing protein" evidence="1">
    <location>
        <begin position="22"/>
        <end position="120"/>
    </location>
</feature>
<keyword evidence="3" id="KW-1185">Reference proteome</keyword>
<evidence type="ECO:0000313" key="2">
    <source>
        <dbReference type="EMBL" id="MCG5031667.1"/>
    </source>
</evidence>
<dbReference type="RefSeq" id="WP_237979985.1">
    <property type="nucleotide sequence ID" value="NZ_JAKNCT010000012.1"/>
</dbReference>
<name>A0ABS9MT02_9BURK</name>
<evidence type="ECO:0000313" key="3">
    <source>
        <dbReference type="Proteomes" id="UP001297600"/>
    </source>
</evidence>
<dbReference type="EMBL" id="JAKNCT010000012">
    <property type="protein sequence ID" value="MCG5031667.1"/>
    <property type="molecule type" value="Genomic_DNA"/>
</dbReference>
<organism evidence="2 3">
    <name type="scientific">Mesosutterella porci</name>
    <dbReference type="NCBI Taxonomy" id="2915351"/>
    <lineage>
        <taxon>Bacteria</taxon>
        <taxon>Pseudomonadati</taxon>
        <taxon>Pseudomonadota</taxon>
        <taxon>Betaproteobacteria</taxon>
        <taxon>Burkholderiales</taxon>
        <taxon>Sutterellaceae</taxon>
        <taxon>Mesosutterella</taxon>
    </lineage>
</organism>
<evidence type="ECO:0008006" key="4">
    <source>
        <dbReference type="Google" id="ProtNLM"/>
    </source>
</evidence>
<evidence type="ECO:0000256" key="1">
    <source>
        <dbReference type="SAM" id="SignalP"/>
    </source>
</evidence>
<protein>
    <recommendedName>
        <fullName evidence="4">DUF4124 domain-containing protein</fullName>
    </recommendedName>
</protein>
<feature type="signal peptide" evidence="1">
    <location>
        <begin position="1"/>
        <end position="21"/>
    </location>
</feature>
<accession>A0ABS9MT02</accession>
<gene>
    <name evidence="2" type="ORF">MAF45_09475</name>
</gene>
<proteinExistence type="predicted"/>
<keyword evidence="1" id="KW-0732">Signal</keyword>
<sequence>MKKILAVAAVLGVLLSANAFAEQEIIHRWVDPDGSKNFSVEYLPDPPSKTIKHIVIDSKSLEKVKADEAARKAKDEQDRLARENYFHDNGWSGRYKEYVNPVTKQRILVDPETRNIKLPE</sequence>
<reference evidence="2 3" key="1">
    <citation type="submission" date="2022-02" db="EMBL/GenBank/DDBJ databases">
        <title>Mesosutterella porci, a novel member of the family Sutterellaceae from pig feces.</title>
        <authorList>
            <person name="Wylensek D."/>
            <person name="Clavel T."/>
        </authorList>
    </citation>
    <scope>NUCLEOTIDE SEQUENCE [LARGE SCALE GENOMIC DNA]</scope>
    <source>
        <strain evidence="3">oilRF-744-wt-GAM-9</strain>
    </source>
</reference>
<dbReference type="Proteomes" id="UP001297600">
    <property type="component" value="Unassembled WGS sequence"/>
</dbReference>